<comment type="subcellular location">
    <subcellularLocation>
        <location evidence="1 9">Cell inner membrane</location>
        <topology evidence="1 9">Multi-pass membrane protein</topology>
    </subcellularLocation>
</comment>
<feature type="transmembrane region" description="Helical" evidence="9">
    <location>
        <begin position="68"/>
        <end position="89"/>
    </location>
</feature>
<evidence type="ECO:0000256" key="5">
    <source>
        <dbReference type="ARBA" id="ARBA00022519"/>
    </source>
</evidence>
<keyword evidence="5" id="KW-0997">Cell inner membrane</keyword>
<evidence type="ECO:0000256" key="8">
    <source>
        <dbReference type="ARBA" id="ARBA00023136"/>
    </source>
</evidence>
<dbReference type="Pfam" id="PF01061">
    <property type="entry name" value="ABC2_membrane"/>
    <property type="match status" value="1"/>
</dbReference>
<evidence type="ECO:0000256" key="3">
    <source>
        <dbReference type="ARBA" id="ARBA00022448"/>
    </source>
</evidence>
<proteinExistence type="inferred from homology"/>
<evidence type="ECO:0000313" key="13">
    <source>
        <dbReference type="Proteomes" id="UP001237448"/>
    </source>
</evidence>
<dbReference type="PROSITE" id="PS51012">
    <property type="entry name" value="ABC_TM2"/>
    <property type="match status" value="1"/>
</dbReference>
<accession>A0ABU0FJK9</accession>
<keyword evidence="6 9" id="KW-0812">Transmembrane</keyword>
<evidence type="ECO:0000259" key="11">
    <source>
        <dbReference type="PROSITE" id="PS51012"/>
    </source>
</evidence>
<dbReference type="EMBL" id="JAUSVK010000001">
    <property type="protein sequence ID" value="MDQ0394797.1"/>
    <property type="molecule type" value="Genomic_DNA"/>
</dbReference>
<evidence type="ECO:0000256" key="7">
    <source>
        <dbReference type="ARBA" id="ARBA00022989"/>
    </source>
</evidence>
<evidence type="ECO:0000256" key="4">
    <source>
        <dbReference type="ARBA" id="ARBA00022475"/>
    </source>
</evidence>
<feature type="domain" description="ABC transmembrane type-2" evidence="11">
    <location>
        <begin position="69"/>
        <end position="291"/>
    </location>
</feature>
<dbReference type="PANTHER" id="PTHR30413:SF8">
    <property type="entry name" value="TRANSPORT PERMEASE PROTEIN"/>
    <property type="match status" value="1"/>
</dbReference>
<feature type="transmembrane region" description="Helical" evidence="9">
    <location>
        <begin position="101"/>
        <end position="122"/>
    </location>
</feature>
<evidence type="ECO:0000313" key="12">
    <source>
        <dbReference type="EMBL" id="MDQ0394797.1"/>
    </source>
</evidence>
<protein>
    <recommendedName>
        <fullName evidence="9">Transport permease protein</fullName>
    </recommendedName>
</protein>
<keyword evidence="7 9" id="KW-1133">Transmembrane helix</keyword>
<dbReference type="Proteomes" id="UP001237448">
    <property type="component" value="Unassembled WGS sequence"/>
</dbReference>
<organism evidence="12 13">
    <name type="scientific">Labrys monachus</name>
    <dbReference type="NCBI Taxonomy" id="217067"/>
    <lineage>
        <taxon>Bacteria</taxon>
        <taxon>Pseudomonadati</taxon>
        <taxon>Pseudomonadota</taxon>
        <taxon>Alphaproteobacteria</taxon>
        <taxon>Hyphomicrobiales</taxon>
        <taxon>Xanthobacteraceae</taxon>
        <taxon>Labrys</taxon>
    </lineage>
</organism>
<dbReference type="InterPro" id="IPR047817">
    <property type="entry name" value="ABC2_TM_bact-type"/>
</dbReference>
<gene>
    <name evidence="12" type="ORF">J3R73_004589</name>
</gene>
<dbReference type="RefSeq" id="WP_307432525.1">
    <property type="nucleotide sequence ID" value="NZ_JAUSVK010000001.1"/>
</dbReference>
<feature type="transmembrane region" description="Helical" evidence="9">
    <location>
        <begin position="143"/>
        <end position="173"/>
    </location>
</feature>
<reference evidence="12 13" key="1">
    <citation type="submission" date="2023-07" db="EMBL/GenBank/DDBJ databases">
        <title>Genomic Encyclopedia of Type Strains, Phase IV (KMG-IV): sequencing the most valuable type-strain genomes for metagenomic binning, comparative biology and taxonomic classification.</title>
        <authorList>
            <person name="Goeker M."/>
        </authorList>
    </citation>
    <scope>NUCLEOTIDE SEQUENCE [LARGE SCALE GENOMIC DNA]</scope>
    <source>
        <strain evidence="12 13">DSM 5896</strain>
    </source>
</reference>
<evidence type="ECO:0000256" key="6">
    <source>
        <dbReference type="ARBA" id="ARBA00022692"/>
    </source>
</evidence>
<sequence>MTAIAPDIRKPVDPPETPPPFEGGNAERLLILEKGRAERNYWSDLWHYRELFAILAWRDVSIRYKQTVIGVAWAVVRPLITMAIFTIVFGRLAKLPSDGSAPYAILVFAGMLPWFLFSSILTEASNSLIGNANLISKVYFPRIIVPSSAGVVALVDFAVNLVIMFGLMAWYGFMPNLRILLLPVFIALAVFASLGPSLFITALNVKYRDFRYLIPFVVQFGLYVSPVGFSSSVVPEKWRFWYSLNPIVGVIDGFRWCLLGGESQLYWPGFFASLVVVVFFMWYGIRYFRRTERTFADLV</sequence>
<keyword evidence="8 9" id="KW-0472">Membrane</keyword>
<dbReference type="InterPro" id="IPR013525">
    <property type="entry name" value="ABC2_TM"/>
</dbReference>
<keyword evidence="13" id="KW-1185">Reference proteome</keyword>
<feature type="transmembrane region" description="Helical" evidence="9">
    <location>
        <begin position="212"/>
        <end position="234"/>
    </location>
</feature>
<feature type="region of interest" description="Disordered" evidence="10">
    <location>
        <begin position="1"/>
        <end position="24"/>
    </location>
</feature>
<feature type="transmembrane region" description="Helical" evidence="9">
    <location>
        <begin position="265"/>
        <end position="285"/>
    </location>
</feature>
<evidence type="ECO:0000256" key="9">
    <source>
        <dbReference type="RuleBase" id="RU361157"/>
    </source>
</evidence>
<keyword evidence="3 9" id="KW-0813">Transport</keyword>
<keyword evidence="4 9" id="KW-1003">Cell membrane</keyword>
<evidence type="ECO:0000256" key="1">
    <source>
        <dbReference type="ARBA" id="ARBA00004429"/>
    </source>
</evidence>
<name>A0ABU0FJK9_9HYPH</name>
<feature type="transmembrane region" description="Helical" evidence="9">
    <location>
        <begin position="179"/>
        <end position="200"/>
    </location>
</feature>
<comment type="caution">
    <text evidence="12">The sequence shown here is derived from an EMBL/GenBank/DDBJ whole genome shotgun (WGS) entry which is preliminary data.</text>
</comment>
<comment type="similarity">
    <text evidence="2 9">Belongs to the ABC-2 integral membrane protein family.</text>
</comment>
<dbReference type="PANTHER" id="PTHR30413">
    <property type="entry name" value="INNER MEMBRANE TRANSPORT PERMEASE"/>
    <property type="match status" value="1"/>
</dbReference>
<evidence type="ECO:0000256" key="10">
    <source>
        <dbReference type="SAM" id="MobiDB-lite"/>
    </source>
</evidence>
<evidence type="ECO:0000256" key="2">
    <source>
        <dbReference type="ARBA" id="ARBA00007783"/>
    </source>
</evidence>